<dbReference type="SMART" id="SM00020">
    <property type="entry name" value="Tryp_SPc"/>
    <property type="match status" value="1"/>
</dbReference>
<dbReference type="PRINTS" id="PR00722">
    <property type="entry name" value="CHYMOTRYPSIN"/>
</dbReference>
<evidence type="ECO:0000313" key="7">
    <source>
        <dbReference type="EnsemblMetazoa" id="GPPI048542-PA"/>
    </source>
</evidence>
<dbReference type="EnsemblMetazoa" id="GPPI048542-RA">
    <property type="protein sequence ID" value="GPPI048542-PA"/>
    <property type="gene ID" value="GPPI048542"/>
</dbReference>
<dbReference type="CDD" id="cd00033">
    <property type="entry name" value="CCP"/>
    <property type="match status" value="1"/>
</dbReference>
<comment type="similarity">
    <text evidence="2">Belongs to the peptidase S1 family. CLIP subfamily.</text>
</comment>
<dbReference type="InterPro" id="IPR000436">
    <property type="entry name" value="Sushi_SCR_CCP_dom"/>
</dbReference>
<evidence type="ECO:0000259" key="6">
    <source>
        <dbReference type="PROSITE" id="PS50923"/>
    </source>
</evidence>
<keyword evidence="8" id="KW-1185">Reference proteome</keyword>
<evidence type="ECO:0000256" key="4">
    <source>
        <dbReference type="SAM" id="SignalP"/>
    </source>
</evidence>
<dbReference type="Gene3D" id="2.40.10.10">
    <property type="entry name" value="Trypsin-like serine proteases"/>
    <property type="match status" value="1"/>
</dbReference>
<dbReference type="PROSITE" id="PS50923">
    <property type="entry name" value="SUSHI"/>
    <property type="match status" value="1"/>
</dbReference>
<dbReference type="EMBL" id="JXJN01025249">
    <property type="status" value="NOT_ANNOTATED_CDS"/>
    <property type="molecule type" value="Genomic_DNA"/>
</dbReference>
<dbReference type="Pfam" id="PF00089">
    <property type="entry name" value="Trypsin"/>
    <property type="match status" value="1"/>
</dbReference>
<dbReference type="GO" id="GO:0006508">
    <property type="term" value="P:proteolysis"/>
    <property type="evidence" value="ECO:0007669"/>
    <property type="project" value="InterPro"/>
</dbReference>
<organism evidence="7 8">
    <name type="scientific">Glossina palpalis gambiensis</name>
    <dbReference type="NCBI Taxonomy" id="67801"/>
    <lineage>
        <taxon>Eukaryota</taxon>
        <taxon>Metazoa</taxon>
        <taxon>Ecdysozoa</taxon>
        <taxon>Arthropoda</taxon>
        <taxon>Hexapoda</taxon>
        <taxon>Insecta</taxon>
        <taxon>Pterygota</taxon>
        <taxon>Neoptera</taxon>
        <taxon>Endopterygota</taxon>
        <taxon>Diptera</taxon>
        <taxon>Brachycera</taxon>
        <taxon>Muscomorpha</taxon>
        <taxon>Hippoboscoidea</taxon>
        <taxon>Glossinidae</taxon>
        <taxon>Glossina</taxon>
    </lineage>
</organism>
<dbReference type="PANTHER" id="PTHR24256">
    <property type="entry name" value="TRYPTASE-RELATED"/>
    <property type="match status" value="1"/>
</dbReference>
<proteinExistence type="inferred from homology"/>
<dbReference type="InterPro" id="IPR051487">
    <property type="entry name" value="Ser/Thr_Proteases_Immune/Dev"/>
</dbReference>
<evidence type="ECO:0008006" key="9">
    <source>
        <dbReference type="Google" id="ProtNLM"/>
    </source>
</evidence>
<dbReference type="PROSITE" id="PS00134">
    <property type="entry name" value="TRYPSIN_HIS"/>
    <property type="match status" value="1"/>
</dbReference>
<sequence length="454" mass="50750">MISTSNMNIIYFGIWVILIKILRAGALPTDSDSSGNEDKCQLPENYLNLVARLHPQNETIPFGSWVDNYEIVHLDCSNGDRLETKESLNCQNGEWIGTFPTCDQYCDAEQLLGLSTFHKCINNDTTVLECQRVQPNTEVIIGCNIGYEGFGNDSPRMRCTSDGKFTDKRPTCNIDCGVPRPNTALTLGELAVEHSEAPWQVAIYQKTDKVNYKFVCGGSIVSPSVIVTAAHCFWDVVVEDKMHVGFFQVVAGKYYRDYDMTKDPAAQAADVAEIVISSRYESKGLRAGFRKDTDNFLGDIAVVKLKKSFIFNDNISAVCLNIKPIADLDVPNNQDGAVMGYNKEEENIFRRLPMKSLSHHTCQLKDRLASLANDKFCLQNEDEATLCRGDPGGGFVAYNSVTKSHELLGIISYTRFRNAECVREGILTATNVNYISDEVIQKLEQFKQEDKALF</sequence>
<name>A0A1B0C412_9MUSC</name>
<reference evidence="8" key="1">
    <citation type="submission" date="2015-01" db="EMBL/GenBank/DDBJ databases">
        <authorList>
            <person name="Aksoy S."/>
            <person name="Warren W."/>
            <person name="Wilson R.K."/>
        </authorList>
    </citation>
    <scope>NUCLEOTIDE SEQUENCE [LARGE SCALE GENOMIC DNA]</scope>
    <source>
        <strain evidence="8">IAEA</strain>
    </source>
</reference>
<dbReference type="Pfam" id="PF00084">
    <property type="entry name" value="Sushi"/>
    <property type="match status" value="1"/>
</dbReference>
<feature type="chain" id="PRO_5008405439" description="Peptidase S1 domain-containing protein" evidence="4">
    <location>
        <begin position="27"/>
        <end position="454"/>
    </location>
</feature>
<accession>A0A1B0C412</accession>
<evidence type="ECO:0000256" key="1">
    <source>
        <dbReference type="ARBA" id="ARBA00023157"/>
    </source>
</evidence>
<feature type="domain" description="Sushi" evidence="6">
    <location>
        <begin position="38"/>
        <end position="104"/>
    </location>
</feature>
<dbReference type="Gene3D" id="2.10.70.10">
    <property type="entry name" value="Complement Module, domain 1"/>
    <property type="match status" value="2"/>
</dbReference>
<dbReference type="PROSITE" id="PS50240">
    <property type="entry name" value="TRYPSIN_DOM"/>
    <property type="match status" value="1"/>
</dbReference>
<feature type="domain" description="Peptidase S1" evidence="5">
    <location>
        <begin position="185"/>
        <end position="444"/>
    </location>
</feature>
<dbReference type="Proteomes" id="UP000092460">
    <property type="component" value="Unassembled WGS sequence"/>
</dbReference>
<dbReference type="SUPFAM" id="SSF57535">
    <property type="entry name" value="Complement control module/SCR domain"/>
    <property type="match status" value="2"/>
</dbReference>
<protein>
    <recommendedName>
        <fullName evidence="9">Peptidase S1 domain-containing protein</fullName>
    </recommendedName>
</protein>
<dbReference type="InterPro" id="IPR001314">
    <property type="entry name" value="Peptidase_S1A"/>
</dbReference>
<comment type="caution">
    <text evidence="3">Lacks conserved residue(s) required for the propagation of feature annotation.</text>
</comment>
<dbReference type="InterPro" id="IPR009003">
    <property type="entry name" value="Peptidase_S1_PA"/>
</dbReference>
<feature type="signal peptide" evidence="4">
    <location>
        <begin position="1"/>
        <end position="26"/>
    </location>
</feature>
<dbReference type="InterPro" id="IPR035976">
    <property type="entry name" value="Sushi/SCR/CCP_sf"/>
</dbReference>
<keyword evidence="1" id="KW-1015">Disulfide bond</keyword>
<evidence type="ECO:0000259" key="5">
    <source>
        <dbReference type="PROSITE" id="PS50240"/>
    </source>
</evidence>
<dbReference type="AlphaFoldDB" id="A0A1B0C412"/>
<evidence type="ECO:0000256" key="2">
    <source>
        <dbReference type="ARBA" id="ARBA00024195"/>
    </source>
</evidence>
<dbReference type="VEuPathDB" id="VectorBase:GPPI048542"/>
<dbReference type="InterPro" id="IPR043504">
    <property type="entry name" value="Peptidase_S1_PA_chymotrypsin"/>
</dbReference>
<reference evidence="7" key="2">
    <citation type="submission" date="2020-05" db="UniProtKB">
        <authorList>
            <consortium name="EnsemblMetazoa"/>
        </authorList>
    </citation>
    <scope>IDENTIFICATION</scope>
    <source>
        <strain evidence="7">IAEA</strain>
    </source>
</reference>
<dbReference type="SUPFAM" id="SSF50494">
    <property type="entry name" value="Trypsin-like serine proteases"/>
    <property type="match status" value="1"/>
</dbReference>
<dbReference type="STRING" id="67801.A0A1B0C412"/>
<keyword evidence="3" id="KW-0768">Sushi</keyword>
<dbReference type="InterPro" id="IPR018114">
    <property type="entry name" value="TRYPSIN_HIS"/>
</dbReference>
<dbReference type="GO" id="GO:0004252">
    <property type="term" value="F:serine-type endopeptidase activity"/>
    <property type="evidence" value="ECO:0007669"/>
    <property type="project" value="InterPro"/>
</dbReference>
<dbReference type="SMART" id="SM00032">
    <property type="entry name" value="CCP"/>
    <property type="match status" value="2"/>
</dbReference>
<evidence type="ECO:0000256" key="3">
    <source>
        <dbReference type="PROSITE-ProRule" id="PRU00302"/>
    </source>
</evidence>
<keyword evidence="4" id="KW-0732">Signal</keyword>
<dbReference type="InterPro" id="IPR001254">
    <property type="entry name" value="Trypsin_dom"/>
</dbReference>
<evidence type="ECO:0000313" key="8">
    <source>
        <dbReference type="Proteomes" id="UP000092460"/>
    </source>
</evidence>